<sequence>MLRHIERQIKRVGIKVRGLQEDSSDSDSSEASLASSEGEEDESGRSESDKDPERRIPRSLLDVIDSPIINLFPKDIQSDEGIEVTEDDESDSGLSNRGPKGCTICPGKKLKTIKQIEEHLKSQAHKRRLFRYQNFIHNPPPHTFLSPDPGDVVELLDALIGPPPIFQPDSSSASKVKKTLKRQRGDKDRPETDLEKTAEKLASGAKKDHKLKRKRIRKGKRERELANQLDDKKKNRKSKDDGDNSSNKNQKTTKNEKEILSDQRNSSENPSISRNEEKSNVNKKRPVNEMKALEDKKSNSKHESNSENAKEKIGTCDFETQQKKNGKKNTTIGHRNLLENSSKPKHNRNLKKVSG</sequence>
<organism evidence="2 3">
    <name type="scientific">Phakopsora pachyrhizi</name>
    <name type="common">Asian soybean rust disease fungus</name>
    <dbReference type="NCBI Taxonomy" id="170000"/>
    <lineage>
        <taxon>Eukaryota</taxon>
        <taxon>Fungi</taxon>
        <taxon>Dikarya</taxon>
        <taxon>Basidiomycota</taxon>
        <taxon>Pucciniomycotina</taxon>
        <taxon>Pucciniomycetes</taxon>
        <taxon>Pucciniales</taxon>
        <taxon>Phakopsoraceae</taxon>
        <taxon>Phakopsora</taxon>
    </lineage>
</organism>
<feature type="compositionally biased region" description="Basic and acidic residues" evidence="1">
    <location>
        <begin position="43"/>
        <end position="56"/>
    </location>
</feature>
<dbReference type="Proteomes" id="UP001153365">
    <property type="component" value="Unassembled WGS sequence"/>
</dbReference>
<evidence type="ECO:0000256" key="1">
    <source>
        <dbReference type="SAM" id="MobiDB-lite"/>
    </source>
</evidence>
<dbReference type="EMBL" id="CALTRL010001220">
    <property type="protein sequence ID" value="CAH7671628.1"/>
    <property type="molecule type" value="Genomic_DNA"/>
</dbReference>
<feature type="compositionally biased region" description="Basic and acidic residues" evidence="1">
    <location>
        <begin position="274"/>
        <end position="314"/>
    </location>
</feature>
<gene>
    <name evidence="2" type="ORF">PPACK8108_LOCUS6421</name>
</gene>
<feature type="region of interest" description="Disordered" evidence="1">
    <location>
        <begin position="164"/>
        <end position="355"/>
    </location>
</feature>
<name>A0AAV0ARA2_PHAPC</name>
<keyword evidence="3" id="KW-1185">Reference proteome</keyword>
<protein>
    <submittedName>
        <fullName evidence="2">Expressed protein</fullName>
    </submittedName>
</protein>
<feature type="compositionally biased region" description="Acidic residues" evidence="1">
    <location>
        <begin position="78"/>
        <end position="91"/>
    </location>
</feature>
<proteinExistence type="predicted"/>
<accession>A0AAV0ARA2</accession>
<comment type="caution">
    <text evidence="2">The sequence shown here is derived from an EMBL/GenBank/DDBJ whole genome shotgun (WGS) entry which is preliminary data.</text>
</comment>
<feature type="compositionally biased region" description="Basic and acidic residues" evidence="1">
    <location>
        <begin position="183"/>
        <end position="199"/>
    </location>
</feature>
<evidence type="ECO:0000313" key="2">
    <source>
        <dbReference type="EMBL" id="CAH7671628.1"/>
    </source>
</evidence>
<feature type="compositionally biased region" description="Basic residues" evidence="1">
    <location>
        <begin position="207"/>
        <end position="220"/>
    </location>
</feature>
<dbReference type="AlphaFoldDB" id="A0AAV0ARA2"/>
<evidence type="ECO:0000313" key="3">
    <source>
        <dbReference type="Proteomes" id="UP001153365"/>
    </source>
</evidence>
<feature type="compositionally biased region" description="Basic residues" evidence="1">
    <location>
        <begin position="343"/>
        <end position="355"/>
    </location>
</feature>
<reference evidence="2" key="1">
    <citation type="submission" date="2022-06" db="EMBL/GenBank/DDBJ databases">
        <authorList>
            <consortium name="SYNGENTA / RWTH Aachen University"/>
        </authorList>
    </citation>
    <scope>NUCLEOTIDE SEQUENCE</scope>
</reference>
<feature type="compositionally biased region" description="Basic and acidic residues" evidence="1">
    <location>
        <begin position="221"/>
        <end position="242"/>
    </location>
</feature>
<feature type="compositionally biased region" description="Polar residues" evidence="1">
    <location>
        <begin position="262"/>
        <end position="273"/>
    </location>
</feature>
<feature type="region of interest" description="Disordered" evidence="1">
    <location>
        <begin position="13"/>
        <end position="61"/>
    </location>
</feature>
<feature type="region of interest" description="Disordered" evidence="1">
    <location>
        <begin position="75"/>
        <end position="101"/>
    </location>
</feature>